<protein>
    <submittedName>
        <fullName evidence="1">Uncharacterized protein</fullName>
    </submittedName>
</protein>
<dbReference type="RefSeq" id="WP_011458684.1">
    <property type="nucleotide sequence ID" value="NC_007901.1"/>
</dbReference>
<dbReference type="KEGG" id="rfr:Rfer_4369"/>
<evidence type="ECO:0000313" key="1">
    <source>
        <dbReference type="EMBL" id="ABD72055.1"/>
    </source>
</evidence>
<dbReference type="Proteomes" id="UP000008332">
    <property type="component" value="Plasmid unnamed1"/>
</dbReference>
<keyword evidence="1" id="KW-0614">Plasmid</keyword>
<dbReference type="EMBL" id="CP000268">
    <property type="protein sequence ID" value="ABD72055.1"/>
    <property type="molecule type" value="Genomic_DNA"/>
</dbReference>
<dbReference type="HOGENOM" id="CLU_1538874_0_0_4"/>
<accession>Q21Q90</accession>
<evidence type="ECO:0000313" key="2">
    <source>
        <dbReference type="Proteomes" id="UP000008332"/>
    </source>
</evidence>
<sequence length="174" mass="19354">MLKEEHPPIVIDLAKSLDPVYRRVARMMDADEKVYEQNKAAVFGALYDAAVAVAIVTITNYPGQPPITPAPLLKSASKSPGRRPAMLVELTTLRSTSGDYSPETKSYSLDGAVTFLANLAMNRFEMQTDLFNEESENKIPTHDLITMNVAERSVVVKHTRQEFIVRTDITELSI</sequence>
<keyword evidence="2" id="KW-1185">Reference proteome</keyword>
<gene>
    <name evidence="1" type="ordered locus">Rfer_4369</name>
</gene>
<organism evidence="1 2">
    <name type="scientific">Albidiferax ferrireducens (strain ATCC BAA-621 / DSM 15236 / T118)</name>
    <name type="common">Rhodoferax ferrireducens</name>
    <dbReference type="NCBI Taxonomy" id="338969"/>
    <lineage>
        <taxon>Bacteria</taxon>
        <taxon>Pseudomonadati</taxon>
        <taxon>Pseudomonadota</taxon>
        <taxon>Betaproteobacteria</taxon>
        <taxon>Burkholderiales</taxon>
        <taxon>Comamonadaceae</taxon>
        <taxon>Rhodoferax</taxon>
    </lineage>
</organism>
<name>Q21Q90_ALBFT</name>
<geneLocation type="plasmid" evidence="2">
    <name>pDSM15236</name>
</geneLocation>
<dbReference type="AlphaFoldDB" id="Q21Q90"/>
<reference evidence="2" key="1">
    <citation type="submission" date="2006-02" db="EMBL/GenBank/DDBJ databases">
        <title>Complete sequence of plasmid 1 of Rhodoferax ferrireducens DSM 15236.</title>
        <authorList>
            <person name="Copeland A."/>
            <person name="Lucas S."/>
            <person name="Lapidus A."/>
            <person name="Barry K."/>
            <person name="Detter J.C."/>
            <person name="Glavina del Rio T."/>
            <person name="Hammon N."/>
            <person name="Israni S."/>
            <person name="Pitluck S."/>
            <person name="Brettin T."/>
            <person name="Bruce D."/>
            <person name="Han C."/>
            <person name="Tapia R."/>
            <person name="Gilna P."/>
            <person name="Kiss H."/>
            <person name="Schmutz J."/>
            <person name="Larimer F."/>
            <person name="Land M."/>
            <person name="Kyrpides N."/>
            <person name="Ivanova N."/>
            <person name="Richardson P."/>
        </authorList>
    </citation>
    <scope>NUCLEOTIDE SEQUENCE [LARGE SCALE GENOMIC DNA]</scope>
    <source>
        <strain evidence="2">ATCC BAA-621 / DSM 15236 / T118</strain>
        <plasmid evidence="2">Plasmid pDSM15236</plasmid>
    </source>
</reference>
<proteinExistence type="predicted"/>